<dbReference type="GO" id="GO:0016829">
    <property type="term" value="F:lyase activity"/>
    <property type="evidence" value="ECO:0007669"/>
    <property type="project" value="UniProtKB-UniRule"/>
</dbReference>
<organism evidence="3 4">
    <name type="scientific">Knoellia sinensis KCTC 19936</name>
    <dbReference type="NCBI Taxonomy" id="1385520"/>
    <lineage>
        <taxon>Bacteria</taxon>
        <taxon>Bacillati</taxon>
        <taxon>Actinomycetota</taxon>
        <taxon>Actinomycetes</taxon>
        <taxon>Micrococcales</taxon>
        <taxon>Intrasporangiaceae</taxon>
        <taxon>Knoellia</taxon>
    </lineage>
</organism>
<proteinExistence type="inferred from homology"/>
<dbReference type="HAMAP" id="MF_01074">
    <property type="entry name" value="LarC"/>
    <property type="match status" value="1"/>
</dbReference>
<dbReference type="EMBL" id="AVPJ01000015">
    <property type="protein sequence ID" value="KGN30884.1"/>
    <property type="molecule type" value="Genomic_DNA"/>
</dbReference>
<dbReference type="GO" id="GO:0016151">
    <property type="term" value="F:nickel cation binding"/>
    <property type="evidence" value="ECO:0007669"/>
    <property type="project" value="UniProtKB-UniRule"/>
</dbReference>
<protein>
    <recommendedName>
        <fullName evidence="2">Pyridinium-3,5-bisthiocarboxylic acid mononucleotide nickel insertion protein</fullName>
        <shortName evidence="2">P2TMN nickel insertion protein</shortName>
        <ecNumber evidence="2">4.99.1.12</ecNumber>
    </recommendedName>
    <alternativeName>
        <fullName evidence="2">Nickel-pincer cofactor biosynthesis protein LarC</fullName>
    </alternativeName>
</protein>
<evidence type="ECO:0000313" key="3">
    <source>
        <dbReference type="EMBL" id="KGN30884.1"/>
    </source>
</evidence>
<dbReference type="PANTHER" id="PTHR36566:SF1">
    <property type="entry name" value="PYRIDINIUM-3,5-BISTHIOCARBOXYLIC ACID MONONUCLEOTIDE NICKEL INSERTION PROTEIN"/>
    <property type="match status" value="1"/>
</dbReference>
<name>A0A0A0J2H2_9MICO</name>
<dbReference type="EC" id="4.99.1.12" evidence="2"/>
<evidence type="ECO:0000256" key="1">
    <source>
        <dbReference type="ARBA" id="ARBA00022596"/>
    </source>
</evidence>
<evidence type="ECO:0000256" key="2">
    <source>
        <dbReference type="HAMAP-Rule" id="MF_01074"/>
    </source>
</evidence>
<gene>
    <name evidence="2" type="primary">larC</name>
    <name evidence="3" type="ORF">N802_05670</name>
</gene>
<comment type="caution">
    <text evidence="3">The sequence shown here is derived from an EMBL/GenBank/DDBJ whole genome shotgun (WGS) entry which is preliminary data.</text>
</comment>
<comment type="function">
    <text evidence="2">Involved in the biosynthesis of a nickel-pincer cofactor ((SCS)Ni(II) pincer complex). Binds Ni(2+), and functions in nickel delivery to pyridinium-3,5-bisthiocarboxylic acid mononucleotide (P2TMN), to form the mature cofactor. Is thus probably required for the activation of nickel-pincer cofactor-dependent enzymes.</text>
</comment>
<dbReference type="PANTHER" id="PTHR36566">
    <property type="entry name" value="NICKEL INSERTION PROTEIN-RELATED"/>
    <property type="match status" value="1"/>
</dbReference>
<reference evidence="3 4" key="1">
    <citation type="submission" date="2013-08" db="EMBL/GenBank/DDBJ databases">
        <title>The genome sequence of Knoellia sinensis.</title>
        <authorList>
            <person name="Zhu W."/>
            <person name="Wang G."/>
        </authorList>
    </citation>
    <scope>NUCLEOTIDE SEQUENCE [LARGE SCALE GENOMIC DNA]</scope>
    <source>
        <strain evidence="3 4">KCTC 19936</strain>
    </source>
</reference>
<keyword evidence="4" id="KW-1185">Reference proteome</keyword>
<dbReference type="Pfam" id="PF01969">
    <property type="entry name" value="Ni_insertion"/>
    <property type="match status" value="1"/>
</dbReference>
<dbReference type="RefSeq" id="WP_035918043.1">
    <property type="nucleotide sequence ID" value="NZ_AVPJ01000015.1"/>
</dbReference>
<dbReference type="Proteomes" id="UP000030002">
    <property type="component" value="Unassembled WGS sequence"/>
</dbReference>
<dbReference type="InterPro" id="IPR002822">
    <property type="entry name" value="Ni_insertion"/>
</dbReference>
<dbReference type="eggNOG" id="COG1641">
    <property type="taxonomic scope" value="Bacteria"/>
</dbReference>
<dbReference type="Gene3D" id="3.10.20.300">
    <property type="entry name" value="mk0293 like domain"/>
    <property type="match status" value="1"/>
</dbReference>
<keyword evidence="2" id="KW-0456">Lyase</keyword>
<dbReference type="AlphaFoldDB" id="A0A0A0J2H2"/>
<accession>A0A0A0J2H2</accession>
<dbReference type="NCBIfam" id="TIGR00299">
    <property type="entry name" value="nickel pincer cofactor biosynthesis protein LarC"/>
    <property type="match status" value="1"/>
</dbReference>
<dbReference type="OrthoDB" id="9765625at2"/>
<comment type="similarity">
    <text evidence="2">Belongs to the LarC family.</text>
</comment>
<dbReference type="Gene3D" id="3.30.70.1380">
    <property type="entry name" value="Transcriptional regulatory protein pf0864 domain like"/>
    <property type="match status" value="1"/>
</dbReference>
<evidence type="ECO:0000313" key="4">
    <source>
        <dbReference type="Proteomes" id="UP000030002"/>
    </source>
</evidence>
<dbReference type="GO" id="GO:0051604">
    <property type="term" value="P:protein maturation"/>
    <property type="evidence" value="ECO:0007669"/>
    <property type="project" value="UniProtKB-UniRule"/>
</dbReference>
<keyword evidence="1 2" id="KW-0533">Nickel</keyword>
<comment type="catalytic activity">
    <reaction evidence="2">
        <text>Ni(II)-pyridinium-3,5-bisthiocarboxylate mononucleotide = pyridinium-3,5-bisthiocarboxylate mononucleotide + Ni(2+)</text>
        <dbReference type="Rhea" id="RHEA:54784"/>
        <dbReference type="ChEBI" id="CHEBI:49786"/>
        <dbReference type="ChEBI" id="CHEBI:137372"/>
        <dbReference type="ChEBI" id="CHEBI:137373"/>
        <dbReference type="EC" id="4.99.1.12"/>
    </reaction>
</comment>
<dbReference type="STRING" id="1385520.N802_05670"/>
<sequence length="406" mass="41637">MTSHLWIDAGAGVAGDMLLGALVDAGAPLEDVQAGVDAVLPETVRLVVGDVTRAGLRASKVDVKVLVEDQPHRRWSEIRSMLDGAEVSDVLRDRAVRVFAGLAEAEARVHGVAVGDVHFHEVGAWDSIADVVGVCAALELLGVTSVSASAVALGSGTARTAHGTVSIPAPATLELARGWEVAAVGEGELATPTGMALIRGLADACEPLPPMRVTASGSGAGTRDFDGRANVVRVVLGENAGAAGGANTVATEVMWALEANVDDLDPRLWPGVLESLMAGGAADAWLTPILMKKGRPAHTLSVLCTAELRVALRDIVLTHTTTLGVREHTVERHSLGRAWHTAMVRGHEVRIKVSLDAEGAVVHATPEFEDVRAAAEAAGIPARVVLAEATAAVQAAGLTSGAGGAG</sequence>